<dbReference type="PANTHER" id="PTHR13612">
    <property type="entry name" value="ENHANCER OF MRNA-DECAPPING PROTEIN 3"/>
    <property type="match status" value="1"/>
</dbReference>
<feature type="region of interest" description="Disordered" evidence="5">
    <location>
        <begin position="94"/>
        <end position="113"/>
    </location>
</feature>
<evidence type="ECO:0000256" key="3">
    <source>
        <dbReference type="ARBA" id="ARBA00015797"/>
    </source>
</evidence>
<keyword evidence="4" id="KW-0963">Cytoplasm</keyword>
<evidence type="ECO:0000259" key="6">
    <source>
        <dbReference type="PROSITE" id="PS51385"/>
    </source>
</evidence>
<evidence type="ECO:0000259" key="7">
    <source>
        <dbReference type="PROSITE" id="PS51512"/>
    </source>
</evidence>
<comment type="similarity">
    <text evidence="2">Belongs to the EDC3 family.</text>
</comment>
<evidence type="ECO:0000256" key="4">
    <source>
        <dbReference type="ARBA" id="ARBA00022490"/>
    </source>
</evidence>
<organism evidence="8 9">
    <name type="scientific">Lithohypha guttulata</name>
    <dbReference type="NCBI Taxonomy" id="1690604"/>
    <lineage>
        <taxon>Eukaryota</taxon>
        <taxon>Fungi</taxon>
        <taxon>Dikarya</taxon>
        <taxon>Ascomycota</taxon>
        <taxon>Pezizomycotina</taxon>
        <taxon>Eurotiomycetes</taxon>
        <taxon>Chaetothyriomycetidae</taxon>
        <taxon>Chaetothyriales</taxon>
        <taxon>Trichomeriaceae</taxon>
        <taxon>Lithohypha</taxon>
    </lineage>
</organism>
<evidence type="ECO:0000256" key="2">
    <source>
        <dbReference type="ARBA" id="ARBA00006610"/>
    </source>
</evidence>
<comment type="caution">
    <text evidence="8">The sequence shown here is derived from an EMBL/GenBank/DDBJ whole genome shotgun (WGS) entry which is preliminary data.</text>
</comment>
<feature type="region of interest" description="Disordered" evidence="5">
    <location>
        <begin position="293"/>
        <end position="396"/>
    </location>
</feature>
<sequence>MAAEFIGYSILVTLRSPLGAQIEGVVSDVINQKLYLRNALLRWNGQRLPSYALDAAAIADLEIAPSAQDDELPTPTAPPQQEPQPATFVDPAILSYNRNGRPPRAQSAAPPTPVSPIMIADGAVPSPARTGQQTLRGQSSISSIATARNTARKTSRRDSSATATLTEPFDALAVKDNKEEQIQTEMAEKRKSQTGPGIIDLKDVYQVPPKSNKKQPGKGRGWRNTPLIEEKPRPGRKQRGRQAAEDQNGWATEEATDIADMGEFDFEDNHAKFDKRKVFDDIRRDDTTADEDRLVSFNRTKPRPGTNGGRNLHFTENVLEVPETRDMNRWKSEAGETEDEIIPDEHYSSGKNSRRAGSRRPLQSRKSSVHPTHLDRKEPSPRPLTRMPTASPLNGSVSGIRASFRVAANNKPCHAVSPLQMLELEQLCTSELGLTEDMLTENAGRSIAEAILKFSSLVAASTLNTAQAQPSEVKNVLFLLGNHKSAARALAAARQLRNRRLRVTVCLVGLERGEDQLLEIVRKQLKTYKLSLGHVERWDDYQAKLANGMTSVGASGAAQASVQPPDFIVDSLLGVHHAFDELRTDDQATVFGMIKWANLSASKVAARSNPATSVPIVSIDVPSGLSATSGITAEADGQPLVMSSTSIVCLGAPKTGLLAVMASDHHHGAIDTSTWAASVADIGISLVAWQRNGSRRKQGVEFGNEWVLPLRLAQ</sequence>
<dbReference type="EMBL" id="JAVRRG010000030">
    <property type="protein sequence ID" value="KAK5095008.1"/>
    <property type="molecule type" value="Genomic_DNA"/>
</dbReference>
<dbReference type="SMART" id="SM01199">
    <property type="entry name" value="FDF"/>
    <property type="match status" value="1"/>
</dbReference>
<dbReference type="Pfam" id="PF03853">
    <property type="entry name" value="YjeF_N"/>
    <property type="match status" value="1"/>
</dbReference>
<feature type="domain" description="DFDF" evidence="7">
    <location>
        <begin position="252"/>
        <end position="288"/>
    </location>
</feature>
<proteinExistence type="inferred from homology"/>
<feature type="region of interest" description="Disordered" evidence="5">
    <location>
        <begin position="186"/>
        <end position="251"/>
    </location>
</feature>
<dbReference type="PROSITE" id="PS51512">
    <property type="entry name" value="DFDF"/>
    <property type="match status" value="1"/>
</dbReference>
<dbReference type="InterPro" id="IPR036652">
    <property type="entry name" value="YjeF_N_dom_sf"/>
</dbReference>
<feature type="compositionally biased region" description="Basic residues" evidence="5">
    <location>
        <begin position="211"/>
        <end position="221"/>
    </location>
</feature>
<reference evidence="8 9" key="1">
    <citation type="submission" date="2023-08" db="EMBL/GenBank/DDBJ databases">
        <title>Black Yeasts Isolated from many extreme environments.</title>
        <authorList>
            <person name="Coleine C."/>
            <person name="Stajich J.E."/>
            <person name="Selbmann L."/>
        </authorList>
    </citation>
    <scope>NUCLEOTIDE SEQUENCE [LARGE SCALE GENOMIC DNA]</scope>
    <source>
        <strain evidence="8 9">CCFEE 5885</strain>
    </source>
</reference>
<dbReference type="Proteomes" id="UP001345013">
    <property type="component" value="Unassembled WGS sequence"/>
</dbReference>
<dbReference type="InterPro" id="IPR019050">
    <property type="entry name" value="FDF_dom"/>
</dbReference>
<gene>
    <name evidence="8" type="primary">EDC3</name>
    <name evidence="8" type="ORF">LTR24_003225</name>
</gene>
<evidence type="ECO:0000313" key="8">
    <source>
        <dbReference type="EMBL" id="KAK5095008.1"/>
    </source>
</evidence>
<dbReference type="InterPro" id="IPR025762">
    <property type="entry name" value="DFDF"/>
</dbReference>
<dbReference type="InterPro" id="IPR004443">
    <property type="entry name" value="YjeF_N_dom"/>
</dbReference>
<evidence type="ECO:0000256" key="1">
    <source>
        <dbReference type="ARBA" id="ARBA00004201"/>
    </source>
</evidence>
<dbReference type="PROSITE" id="PS51385">
    <property type="entry name" value="YJEF_N"/>
    <property type="match status" value="1"/>
</dbReference>
<dbReference type="PANTHER" id="PTHR13612:SF0">
    <property type="entry name" value="ENHANCER OF MRNA-DECAPPING PROTEIN 3"/>
    <property type="match status" value="1"/>
</dbReference>
<protein>
    <recommendedName>
        <fullName evidence="3">Enhancer of mRNA-decapping protein 3</fullName>
    </recommendedName>
</protein>
<feature type="compositionally biased region" description="Polar residues" evidence="5">
    <location>
        <begin position="129"/>
        <end position="149"/>
    </location>
</feature>
<feature type="region of interest" description="Disordered" evidence="5">
    <location>
        <begin position="120"/>
        <end position="168"/>
    </location>
</feature>
<comment type="subcellular location">
    <subcellularLocation>
        <location evidence="1">Cytoplasm</location>
        <location evidence="1">P-body</location>
    </subcellularLocation>
</comment>
<dbReference type="SUPFAM" id="SSF64153">
    <property type="entry name" value="YjeF N-terminal domain-like"/>
    <property type="match status" value="1"/>
</dbReference>
<name>A0ABR0KFA3_9EURO</name>
<feature type="compositionally biased region" description="Basic and acidic residues" evidence="5">
    <location>
        <begin position="322"/>
        <end position="334"/>
    </location>
</feature>
<evidence type="ECO:0000256" key="5">
    <source>
        <dbReference type="SAM" id="MobiDB-lite"/>
    </source>
</evidence>
<dbReference type="Pfam" id="PF09532">
    <property type="entry name" value="FDF"/>
    <property type="match status" value="1"/>
</dbReference>
<keyword evidence="9" id="KW-1185">Reference proteome</keyword>
<dbReference type="Gene3D" id="3.40.50.10260">
    <property type="entry name" value="YjeF N-terminal domain"/>
    <property type="match status" value="1"/>
</dbReference>
<accession>A0ABR0KFA3</accession>
<evidence type="ECO:0000313" key="9">
    <source>
        <dbReference type="Proteomes" id="UP001345013"/>
    </source>
</evidence>
<feature type="domain" description="YjeF N-terminal" evidence="6">
    <location>
        <begin position="421"/>
        <end position="690"/>
    </location>
</feature>